<accession>A0A8D9FQM9</accession>
<dbReference type="GO" id="GO:0008168">
    <property type="term" value="F:methyltransferase activity"/>
    <property type="evidence" value="ECO:0007669"/>
    <property type="project" value="UniProtKB-KW"/>
</dbReference>
<name>A0A8D9FQM9_9VIRU</name>
<keyword evidence="2" id="KW-0808">Transferase</keyword>
<dbReference type="InterPro" id="IPR029063">
    <property type="entry name" value="SAM-dependent_MTases_sf"/>
</dbReference>
<dbReference type="GO" id="GO:0032259">
    <property type="term" value="P:methylation"/>
    <property type="evidence" value="ECO:0007669"/>
    <property type="project" value="UniProtKB-KW"/>
</dbReference>
<feature type="domain" description="Methyltransferase FkbM" evidence="1">
    <location>
        <begin position="8"/>
        <end position="206"/>
    </location>
</feature>
<dbReference type="Pfam" id="PF05050">
    <property type="entry name" value="Methyltransf_21"/>
    <property type="match status" value="1"/>
</dbReference>
<dbReference type="SUPFAM" id="SSF53335">
    <property type="entry name" value="S-adenosyl-L-methionine-dependent methyltransferases"/>
    <property type="match status" value="1"/>
</dbReference>
<evidence type="ECO:0000313" key="2">
    <source>
        <dbReference type="EMBL" id="CAG7581612.1"/>
    </source>
</evidence>
<protein>
    <submittedName>
        <fullName evidence="2">Putative methyltransferase</fullName>
    </submittedName>
</protein>
<organism evidence="2">
    <name type="scientific">uncultured marine phage</name>
    <dbReference type="NCBI Taxonomy" id="707152"/>
    <lineage>
        <taxon>Viruses</taxon>
        <taxon>environmental samples</taxon>
    </lineage>
</organism>
<dbReference type="InterPro" id="IPR053202">
    <property type="entry name" value="EGF_Rcpt_Signaling_Reg"/>
</dbReference>
<keyword evidence="2" id="KW-0489">Methyltransferase</keyword>
<sequence length="224" mass="25383">MDKKVFIECGANDGVGASETINFDKNIWRGILIEARPGGYEQCLIKRPECISVNACLVSDDFEGDTIEFRDMGLLGVPAESRLVHERYEEEVRTKNYKSLSKTFQDNFLKGEDGGYEILKVPARTLTSILEELGELKIDFFSLDVEGYELNVLNGLDVDKIDITQISVECHEDRKQGGFQSEHQPEENDACSFAEIKAWMDSNNYTFVSKTRGGWPPKYLFQKG</sequence>
<dbReference type="PANTHER" id="PTHR34009:SF2">
    <property type="entry name" value="PROTEIN STAR"/>
    <property type="match status" value="1"/>
</dbReference>
<dbReference type="InterPro" id="IPR006342">
    <property type="entry name" value="FkbM_mtfrase"/>
</dbReference>
<dbReference type="PANTHER" id="PTHR34009">
    <property type="entry name" value="PROTEIN STAR"/>
    <property type="match status" value="1"/>
</dbReference>
<dbReference type="GO" id="GO:0005886">
    <property type="term" value="C:plasma membrane"/>
    <property type="evidence" value="ECO:0007669"/>
    <property type="project" value="TreeGrafter"/>
</dbReference>
<dbReference type="Gene3D" id="3.40.50.150">
    <property type="entry name" value="Vaccinia Virus protein VP39"/>
    <property type="match status" value="1"/>
</dbReference>
<reference evidence="2" key="1">
    <citation type="submission" date="2021-06" db="EMBL/GenBank/DDBJ databases">
        <authorList>
            <person name="Gannon L."/>
            <person name="Redgwell R T."/>
            <person name="Michniewski S."/>
            <person name="Harrison D C."/>
            <person name="Millard A."/>
        </authorList>
    </citation>
    <scope>NUCLEOTIDE SEQUENCE</scope>
</reference>
<gene>
    <name evidence="2" type="ORF">SLAVMIC_00928</name>
</gene>
<dbReference type="EMBL" id="OU342829">
    <property type="protein sequence ID" value="CAG7581612.1"/>
    <property type="molecule type" value="Genomic_DNA"/>
</dbReference>
<evidence type="ECO:0000259" key="1">
    <source>
        <dbReference type="Pfam" id="PF05050"/>
    </source>
</evidence>
<proteinExistence type="predicted"/>